<evidence type="ECO:0000259" key="4">
    <source>
        <dbReference type="Pfam" id="PF17146"/>
    </source>
</evidence>
<dbReference type="InterPro" id="IPR039907">
    <property type="entry name" value="NOB1"/>
</dbReference>
<evidence type="ECO:0000256" key="1">
    <source>
        <dbReference type="ARBA" id="ARBA00022722"/>
    </source>
</evidence>
<dbReference type="InterPro" id="IPR033411">
    <property type="entry name" value="Ribonuclease_PIN"/>
</dbReference>
<keyword evidence="1" id="KW-0540">Nuclease</keyword>
<dbReference type="PANTHER" id="PTHR12814:SF2">
    <property type="entry name" value="RNA-BINDING PROTEIN NOB1"/>
    <property type="match status" value="1"/>
</dbReference>
<feature type="non-terminal residue" evidence="5">
    <location>
        <position position="1"/>
    </location>
</feature>
<dbReference type="PANTHER" id="PTHR12814">
    <property type="entry name" value="RNA-BINDING PROTEIN NOB1"/>
    <property type="match status" value="1"/>
</dbReference>
<dbReference type="Pfam" id="PF17146">
    <property type="entry name" value="PIN_6"/>
    <property type="match status" value="1"/>
</dbReference>
<dbReference type="EMBL" id="UINC01039508">
    <property type="protein sequence ID" value="SVB38091.1"/>
    <property type="molecule type" value="Genomic_DNA"/>
</dbReference>
<protein>
    <recommendedName>
        <fullName evidence="4">Ribonuclease PIN domain-containing protein</fullName>
    </recommendedName>
</protein>
<dbReference type="SUPFAM" id="SSF88723">
    <property type="entry name" value="PIN domain-like"/>
    <property type="match status" value="1"/>
</dbReference>
<feature type="non-terminal residue" evidence="5">
    <location>
        <position position="116"/>
    </location>
</feature>
<organism evidence="5">
    <name type="scientific">marine metagenome</name>
    <dbReference type="NCBI Taxonomy" id="408172"/>
    <lineage>
        <taxon>unclassified sequences</taxon>
        <taxon>metagenomes</taxon>
        <taxon>ecological metagenomes</taxon>
    </lineage>
</organism>
<evidence type="ECO:0000256" key="2">
    <source>
        <dbReference type="ARBA" id="ARBA00022723"/>
    </source>
</evidence>
<dbReference type="GO" id="GO:0030688">
    <property type="term" value="C:preribosome, small subunit precursor"/>
    <property type="evidence" value="ECO:0007669"/>
    <property type="project" value="TreeGrafter"/>
</dbReference>
<accession>A0A382DK40</accession>
<dbReference type="Gene3D" id="3.40.50.1010">
    <property type="entry name" value="5'-nuclease"/>
    <property type="match status" value="1"/>
</dbReference>
<evidence type="ECO:0000256" key="3">
    <source>
        <dbReference type="ARBA" id="ARBA00022801"/>
    </source>
</evidence>
<dbReference type="GO" id="GO:0004521">
    <property type="term" value="F:RNA endonuclease activity"/>
    <property type="evidence" value="ECO:0007669"/>
    <property type="project" value="TreeGrafter"/>
</dbReference>
<keyword evidence="2" id="KW-0479">Metal-binding</keyword>
<dbReference type="InterPro" id="IPR029060">
    <property type="entry name" value="PIN-like_dom_sf"/>
</dbReference>
<dbReference type="AlphaFoldDB" id="A0A382DK40"/>
<dbReference type="GO" id="GO:0030490">
    <property type="term" value="P:maturation of SSU-rRNA"/>
    <property type="evidence" value="ECO:0007669"/>
    <property type="project" value="TreeGrafter"/>
</dbReference>
<sequence length="116" mass="12928">VYDEIKHIKKNHDAVDILIETGRLTISNPESEFIEIVRNTANESGDLHELSVEDISIIALSLKLNAELITDDFAVSNVAKNLNIQVFPVMTDGIKNIVSWTYYCPGCNSNFSESTI</sequence>
<name>A0A382DK40_9ZZZZ</name>
<reference evidence="5" key="1">
    <citation type="submission" date="2018-05" db="EMBL/GenBank/DDBJ databases">
        <authorList>
            <person name="Lanie J.A."/>
            <person name="Ng W.-L."/>
            <person name="Kazmierczak K.M."/>
            <person name="Andrzejewski T.M."/>
            <person name="Davidsen T.M."/>
            <person name="Wayne K.J."/>
            <person name="Tettelin H."/>
            <person name="Glass J.I."/>
            <person name="Rusch D."/>
            <person name="Podicherti R."/>
            <person name="Tsui H.-C.T."/>
            <person name="Winkler M.E."/>
        </authorList>
    </citation>
    <scope>NUCLEOTIDE SEQUENCE</scope>
</reference>
<keyword evidence="3" id="KW-0378">Hydrolase</keyword>
<feature type="domain" description="Ribonuclease PIN" evidence="4">
    <location>
        <begin position="1"/>
        <end position="64"/>
    </location>
</feature>
<dbReference type="GO" id="GO:0016787">
    <property type="term" value="F:hydrolase activity"/>
    <property type="evidence" value="ECO:0007669"/>
    <property type="project" value="UniProtKB-KW"/>
</dbReference>
<dbReference type="GO" id="GO:0046872">
    <property type="term" value="F:metal ion binding"/>
    <property type="evidence" value="ECO:0007669"/>
    <property type="project" value="UniProtKB-KW"/>
</dbReference>
<evidence type="ECO:0000313" key="5">
    <source>
        <dbReference type="EMBL" id="SVB38091.1"/>
    </source>
</evidence>
<gene>
    <name evidence="5" type="ORF">METZ01_LOCUS190945</name>
</gene>
<proteinExistence type="predicted"/>